<dbReference type="PRINTS" id="PR00313">
    <property type="entry name" value="CABNDNGRPT"/>
</dbReference>
<dbReference type="InterPro" id="IPR000757">
    <property type="entry name" value="Beta-glucanase-like"/>
</dbReference>
<dbReference type="InterPro" id="IPR011049">
    <property type="entry name" value="Serralysin-like_metalloprot_C"/>
</dbReference>
<organism evidence="3 4">
    <name type="scientific">Roseicella aerolata</name>
    <dbReference type="NCBI Taxonomy" id="2883479"/>
    <lineage>
        <taxon>Bacteria</taxon>
        <taxon>Pseudomonadati</taxon>
        <taxon>Pseudomonadota</taxon>
        <taxon>Alphaproteobacteria</taxon>
        <taxon>Acetobacterales</taxon>
        <taxon>Roseomonadaceae</taxon>
        <taxon>Roseicella</taxon>
    </lineage>
</organism>
<accession>A0A9X1L7G9</accession>
<dbReference type="InterPro" id="IPR013320">
    <property type="entry name" value="ConA-like_dom_sf"/>
</dbReference>
<evidence type="ECO:0000259" key="2">
    <source>
        <dbReference type="PROSITE" id="PS51762"/>
    </source>
</evidence>
<gene>
    <name evidence="3" type="ORF">LHA35_09425</name>
</gene>
<reference evidence="3" key="1">
    <citation type="submission" date="2021-10" db="EMBL/GenBank/DDBJ databases">
        <title>Roseicella aerolatum sp. nov., isolated from aerosols of e-waste dismantling site.</title>
        <authorList>
            <person name="Qin T."/>
        </authorList>
    </citation>
    <scope>NUCLEOTIDE SEQUENCE</scope>
    <source>
        <strain evidence="3">GB24</strain>
    </source>
</reference>
<dbReference type="PANTHER" id="PTHR10963:SF55">
    <property type="entry name" value="GLYCOSIDE HYDROLASE FAMILY 16 PROTEIN"/>
    <property type="match status" value="1"/>
</dbReference>
<dbReference type="RefSeq" id="WP_226607462.1">
    <property type="nucleotide sequence ID" value="NZ_JAJAQI010000011.1"/>
</dbReference>
<keyword evidence="4" id="KW-1185">Reference proteome</keyword>
<evidence type="ECO:0000256" key="1">
    <source>
        <dbReference type="ARBA" id="ARBA00006865"/>
    </source>
</evidence>
<dbReference type="Gene3D" id="2.150.10.10">
    <property type="entry name" value="Serralysin-like metalloprotease, C-terminal"/>
    <property type="match status" value="3"/>
</dbReference>
<dbReference type="GO" id="GO:0005509">
    <property type="term" value="F:calcium ion binding"/>
    <property type="evidence" value="ECO:0007669"/>
    <property type="project" value="InterPro"/>
</dbReference>
<name>A0A9X1L7G9_9PROT</name>
<dbReference type="CDD" id="cd08023">
    <property type="entry name" value="GH16_laminarinase_like"/>
    <property type="match status" value="1"/>
</dbReference>
<protein>
    <submittedName>
        <fullName evidence="3">Family 16 glycosylhydrolase</fullName>
    </submittedName>
</protein>
<dbReference type="AlphaFoldDB" id="A0A9X1L7G9"/>
<dbReference type="Pfam" id="PF00353">
    <property type="entry name" value="HemolysinCabind"/>
    <property type="match status" value="2"/>
</dbReference>
<dbReference type="Pfam" id="PF00722">
    <property type="entry name" value="Glyco_hydro_16"/>
    <property type="match status" value="1"/>
</dbReference>
<dbReference type="InterPro" id="IPR001343">
    <property type="entry name" value="Hemolysn_Ca-bd"/>
</dbReference>
<feature type="domain" description="GH16" evidence="2">
    <location>
        <begin position="203"/>
        <end position="455"/>
    </location>
</feature>
<comment type="similarity">
    <text evidence="1">Belongs to the glycosyl hydrolase 16 family.</text>
</comment>
<evidence type="ECO:0000313" key="3">
    <source>
        <dbReference type="EMBL" id="MCB4821951.1"/>
    </source>
</evidence>
<dbReference type="EMBL" id="JAJAQI010000011">
    <property type="protein sequence ID" value="MCB4821951.1"/>
    <property type="molecule type" value="Genomic_DNA"/>
</dbReference>
<comment type="caution">
    <text evidence="3">The sequence shown here is derived from an EMBL/GenBank/DDBJ whole genome shotgun (WGS) entry which is preliminary data.</text>
</comment>
<dbReference type="PANTHER" id="PTHR10963">
    <property type="entry name" value="GLYCOSYL HYDROLASE-RELATED"/>
    <property type="match status" value="1"/>
</dbReference>
<dbReference type="GO" id="GO:0004553">
    <property type="term" value="F:hydrolase activity, hydrolyzing O-glycosyl compounds"/>
    <property type="evidence" value="ECO:0007669"/>
    <property type="project" value="InterPro"/>
</dbReference>
<dbReference type="Gene3D" id="2.60.120.200">
    <property type="match status" value="1"/>
</dbReference>
<proteinExistence type="inferred from homology"/>
<dbReference type="PROSITE" id="PS51762">
    <property type="entry name" value="GH16_2"/>
    <property type="match status" value="1"/>
</dbReference>
<sequence>MTVMNALSVPLAFSASPTRWFSSTTANALLLGTAGPDSLSASGANSTLIGGAGDDTYTLWTNSSLIIEEAGGGIDTLVSYSLRPVWFAHLENMEVRSNNAAARGNELDNIIIGGSGAQTLSGGFGNDVLTGGAGADLFVIRKGEGSDVITDFTPDTDRLRLEAYGIHSFAAFQAAMTQAGSDTIVNLGDGEVLVLRNLAASALTAGDVMLPIDPSMPGMRLTFNEEFDGFSASATGSGTVWKTTYKINDQLRTLSSNKEAQYYSDSSVGVNPFSLQDGILTITAAPGSNPLNLPYNSGAITTAKSFGQQYGYFEVRAQLPAGQGFWPAFWLLPTTGAWPPEIDIFEVLGHDTGTIHTSLHSTVVPKSTLGTAVFTDVSAGFHTYGLDWQADKIRWYFDGTLISEATTPSDMRQPMYMLLNLAVGDAGSWPGQYDPGMPTGRMLIDYVRVWQTGSGATLGSWVLGPDDVAGFGGTYTLKADGTGATYNFSKSMIALRMDSTAFATSLVHTFTGTMLGDVVIGGSAQVNGSLGQGDDIFYFGPGLSRVNGNAGNDTFVFTAGQIGKSAMILDFRADLSDGGEHDLLRFEGFSAAARLDYAGTSASNPTYQYYKVVDGAYVSPVITVVVVNTTAPLSTLDYVFAN</sequence>
<dbReference type="GO" id="GO:0005975">
    <property type="term" value="P:carbohydrate metabolic process"/>
    <property type="evidence" value="ECO:0007669"/>
    <property type="project" value="InterPro"/>
</dbReference>
<evidence type="ECO:0000313" key="4">
    <source>
        <dbReference type="Proteomes" id="UP001139311"/>
    </source>
</evidence>
<dbReference type="InterPro" id="IPR050546">
    <property type="entry name" value="Glycosyl_Hydrlase_16"/>
</dbReference>
<dbReference type="SUPFAM" id="SSF49899">
    <property type="entry name" value="Concanavalin A-like lectins/glucanases"/>
    <property type="match status" value="1"/>
</dbReference>
<dbReference type="Proteomes" id="UP001139311">
    <property type="component" value="Unassembled WGS sequence"/>
</dbReference>
<dbReference type="SUPFAM" id="SSF51120">
    <property type="entry name" value="beta-Roll"/>
    <property type="match status" value="2"/>
</dbReference>